<keyword evidence="2" id="KW-0472">Membrane</keyword>
<evidence type="ECO:0000256" key="1">
    <source>
        <dbReference type="SAM" id="MobiDB-lite"/>
    </source>
</evidence>
<feature type="transmembrane region" description="Helical" evidence="2">
    <location>
        <begin position="344"/>
        <end position="363"/>
    </location>
</feature>
<organism evidence="3 4">
    <name type="scientific">Cloeon dipterum</name>
    <dbReference type="NCBI Taxonomy" id="197152"/>
    <lineage>
        <taxon>Eukaryota</taxon>
        <taxon>Metazoa</taxon>
        <taxon>Ecdysozoa</taxon>
        <taxon>Arthropoda</taxon>
        <taxon>Hexapoda</taxon>
        <taxon>Insecta</taxon>
        <taxon>Pterygota</taxon>
        <taxon>Palaeoptera</taxon>
        <taxon>Ephemeroptera</taxon>
        <taxon>Pisciforma</taxon>
        <taxon>Baetidae</taxon>
        <taxon>Cloeon</taxon>
    </lineage>
</organism>
<evidence type="ECO:0008006" key="5">
    <source>
        <dbReference type="Google" id="ProtNLM"/>
    </source>
</evidence>
<feature type="transmembrane region" description="Helical" evidence="2">
    <location>
        <begin position="375"/>
        <end position="393"/>
    </location>
</feature>
<reference evidence="3 4" key="1">
    <citation type="submission" date="2020-04" db="EMBL/GenBank/DDBJ databases">
        <authorList>
            <person name="Alioto T."/>
            <person name="Alioto T."/>
            <person name="Gomez Garrido J."/>
        </authorList>
    </citation>
    <scope>NUCLEOTIDE SEQUENCE [LARGE SCALE GENOMIC DNA]</scope>
</reference>
<name>A0A8S1E3G9_9INSE</name>
<dbReference type="OrthoDB" id="6819210at2759"/>
<evidence type="ECO:0000256" key="2">
    <source>
        <dbReference type="SAM" id="Phobius"/>
    </source>
</evidence>
<dbReference type="EMBL" id="CADEPI010000686">
    <property type="protein sequence ID" value="CAB3388052.1"/>
    <property type="molecule type" value="Genomic_DNA"/>
</dbReference>
<comment type="caution">
    <text evidence="3">The sequence shown here is derived from an EMBL/GenBank/DDBJ whole genome shotgun (WGS) entry which is preliminary data.</text>
</comment>
<feature type="non-terminal residue" evidence="3">
    <location>
        <position position="1"/>
    </location>
</feature>
<keyword evidence="2" id="KW-1133">Transmembrane helix</keyword>
<keyword evidence="2" id="KW-0812">Transmembrane</keyword>
<dbReference type="AlphaFoldDB" id="A0A8S1E3G9"/>
<proteinExistence type="predicted"/>
<dbReference type="Proteomes" id="UP000494165">
    <property type="component" value="Unassembled WGS sequence"/>
</dbReference>
<feature type="region of interest" description="Disordered" evidence="1">
    <location>
        <begin position="140"/>
        <end position="162"/>
    </location>
</feature>
<protein>
    <recommendedName>
        <fullName evidence="5">Retrotransposon gag domain-containing protein</fullName>
    </recommendedName>
</protein>
<evidence type="ECO:0000313" key="4">
    <source>
        <dbReference type="Proteomes" id="UP000494165"/>
    </source>
</evidence>
<sequence length="394" mass="45453">MDRLIVEYDRLEEKYVKRECEVHRIDFTADDSLTSLREKLKIARGKVLAGEAEEVVVTEITAITGEIAVLTRYVAELKKWASKASGAKDPTEIRKVRTYIAYFRDRVKRLTPPEDAEKTRKNIQLLMQHIGKAYDELRKGADEATEQQAGPSWETDPEDPQQKQLNLSIELLENGDSDEYSAREIYGGEKNLMTEGAKWPAGALLYMPMIVDDKSMPVPLLAGDERAKPWPMAETVTETRRRGKMIAVRDWKLKFDGDPKSDLSFAEFLREFDLKRNESNLSDREIWLSAHNLFSGQARTWFMANRECWASWAEFVPDFLQNFKPPNYDERLWQQLRLRTQGALWGRLVFLTPTACSAFLGIIQERYGHRQFVSAWMITLFHPACATLTTLIFS</sequence>
<keyword evidence="4" id="KW-1185">Reference proteome</keyword>
<accession>A0A8S1E3G9</accession>
<evidence type="ECO:0000313" key="3">
    <source>
        <dbReference type="EMBL" id="CAB3388052.1"/>
    </source>
</evidence>
<gene>
    <name evidence="3" type="ORF">CLODIP_2_CD10199</name>
</gene>